<comment type="caution">
    <text evidence="2">The sequence shown here is derived from an EMBL/GenBank/DDBJ whole genome shotgun (WGS) entry which is preliminary data.</text>
</comment>
<dbReference type="Pfam" id="PF16811">
    <property type="entry name" value="TAtT"/>
    <property type="match status" value="1"/>
</dbReference>
<protein>
    <submittedName>
        <fullName evidence="2">Uncharacterized protein</fullName>
    </submittedName>
</protein>
<proteinExistence type="predicted"/>
<reference evidence="2" key="1">
    <citation type="journal article" date="2020" name="mSystems">
        <title>Genome- and Community-Level Interaction Insights into Carbon Utilization and Element Cycling Functions of Hydrothermarchaeota in Hydrothermal Sediment.</title>
        <authorList>
            <person name="Zhou Z."/>
            <person name="Liu Y."/>
            <person name="Xu W."/>
            <person name="Pan J."/>
            <person name="Luo Z.H."/>
            <person name="Li M."/>
        </authorList>
    </citation>
    <scope>NUCLEOTIDE SEQUENCE [LARGE SCALE GENOMIC DNA]</scope>
    <source>
        <strain evidence="2">HyVt-577</strain>
    </source>
</reference>
<evidence type="ECO:0000313" key="2">
    <source>
        <dbReference type="EMBL" id="HGY57053.1"/>
    </source>
</evidence>
<dbReference type="PROSITE" id="PS51257">
    <property type="entry name" value="PROKAR_LIPOPROTEIN"/>
    <property type="match status" value="1"/>
</dbReference>
<keyword evidence="1" id="KW-0732">Signal</keyword>
<dbReference type="Proteomes" id="UP000885779">
    <property type="component" value="Unassembled WGS sequence"/>
</dbReference>
<dbReference type="InterPro" id="IPR031823">
    <property type="entry name" value="TatT"/>
</dbReference>
<sequence>MYRKTLIISSLLGALFLSSCSLQTLAIRQMEPIFQNSADALFAESDYELAKQALPANLKLIEGLLQSEPDNERFLLLAAQGYAGYAMGFLEDEQPQRARAIYLRARNYALRALRLHQKIDWRKTPLSQIEKQLALCDDDALPALFWSGFSWAGYINLSLTDPQAIAELPRVQAMMKRVEELDASYYHGAVYLFKGTIYGMKPKMLGGDPERAKFWFEKNLQLTRGKFLLTYIYLAKYYAANIMDETLFDEYINKVLQYDTPDEPGLELLNAIARQKAKRLQAMKDELF</sequence>
<name>A0A7V4U329_CALAY</name>
<dbReference type="EMBL" id="DRQG01000143">
    <property type="protein sequence ID" value="HGY57053.1"/>
    <property type="molecule type" value="Genomic_DNA"/>
</dbReference>
<organism evidence="2">
    <name type="scientific">Caldithrix abyssi</name>
    <dbReference type="NCBI Taxonomy" id="187145"/>
    <lineage>
        <taxon>Bacteria</taxon>
        <taxon>Pseudomonadati</taxon>
        <taxon>Calditrichota</taxon>
        <taxon>Calditrichia</taxon>
        <taxon>Calditrichales</taxon>
        <taxon>Calditrichaceae</taxon>
        <taxon>Caldithrix</taxon>
    </lineage>
</organism>
<dbReference type="InterPro" id="IPR038537">
    <property type="entry name" value="TatT_sf"/>
</dbReference>
<gene>
    <name evidence="2" type="ORF">ENK44_15195</name>
</gene>
<feature type="chain" id="PRO_5031153962" evidence="1">
    <location>
        <begin position="27"/>
        <end position="288"/>
    </location>
</feature>
<dbReference type="AlphaFoldDB" id="A0A7V4U329"/>
<feature type="signal peptide" evidence="1">
    <location>
        <begin position="1"/>
        <end position="26"/>
    </location>
</feature>
<dbReference type="Gene3D" id="1.25.40.920">
    <property type="entry name" value="TRAP transporter T-component"/>
    <property type="match status" value="1"/>
</dbReference>
<evidence type="ECO:0000256" key="1">
    <source>
        <dbReference type="SAM" id="SignalP"/>
    </source>
</evidence>
<accession>A0A7V4U329</accession>